<dbReference type="AlphaFoldDB" id="A0A1Q8QZP1"/>
<organism evidence="1 2">
    <name type="scientific">Desulfosporosinus metallidurans</name>
    <dbReference type="NCBI Taxonomy" id="1888891"/>
    <lineage>
        <taxon>Bacteria</taxon>
        <taxon>Bacillati</taxon>
        <taxon>Bacillota</taxon>
        <taxon>Clostridia</taxon>
        <taxon>Eubacteriales</taxon>
        <taxon>Desulfitobacteriaceae</taxon>
        <taxon>Desulfosporosinus</taxon>
    </lineage>
</organism>
<name>A0A1Q8QZP1_9FIRM</name>
<dbReference type="InterPro" id="IPR003735">
    <property type="entry name" value="Metal_Tscrpt_repr"/>
</dbReference>
<dbReference type="GO" id="GO:0046872">
    <property type="term" value="F:metal ion binding"/>
    <property type="evidence" value="ECO:0007669"/>
    <property type="project" value="InterPro"/>
</dbReference>
<comment type="caution">
    <text evidence="1">The sequence shown here is derived from an EMBL/GenBank/DDBJ whole genome shotgun (WGS) entry which is preliminary data.</text>
</comment>
<dbReference type="Gene3D" id="1.20.58.1000">
    <property type="entry name" value="Metal-sensitive repressor, helix protomer"/>
    <property type="match status" value="1"/>
</dbReference>
<proteinExistence type="predicted"/>
<dbReference type="STRING" id="1888891.DSOL_1260"/>
<protein>
    <recommendedName>
        <fullName evidence="3">DNA-binding transcriptional regulator, FrmR family</fullName>
    </recommendedName>
</protein>
<dbReference type="GO" id="GO:0045892">
    <property type="term" value="P:negative regulation of DNA-templated transcription"/>
    <property type="evidence" value="ECO:0007669"/>
    <property type="project" value="UniProtKB-ARBA"/>
</dbReference>
<dbReference type="Pfam" id="PF02583">
    <property type="entry name" value="Trns_repr_metal"/>
    <property type="match status" value="1"/>
</dbReference>
<sequence>MKKNVDPEETKRIITRLKTVRGHIAGVERMMEEEKKCEEIFLQLVAIRSAVHKVSVIVAQRYANTCMSDAIEEGEDLQVVLNRAIATLMKLNQ</sequence>
<dbReference type="Proteomes" id="UP000186102">
    <property type="component" value="Unassembled WGS sequence"/>
</dbReference>
<keyword evidence="2" id="KW-1185">Reference proteome</keyword>
<gene>
    <name evidence="1" type="ORF">DSOL_1260</name>
</gene>
<evidence type="ECO:0008006" key="3">
    <source>
        <dbReference type="Google" id="ProtNLM"/>
    </source>
</evidence>
<reference evidence="1 2" key="1">
    <citation type="submission" date="2016-09" db="EMBL/GenBank/DDBJ databases">
        <title>Complete genome of Desulfosporosinus sp. OL.</title>
        <authorList>
            <person name="Mardanov A."/>
            <person name="Beletsky A."/>
            <person name="Panova A."/>
            <person name="Karnachuk O."/>
            <person name="Ravin N."/>
        </authorList>
    </citation>
    <scope>NUCLEOTIDE SEQUENCE [LARGE SCALE GENOMIC DNA]</scope>
    <source>
        <strain evidence="1 2">OL</strain>
    </source>
</reference>
<evidence type="ECO:0000313" key="1">
    <source>
        <dbReference type="EMBL" id="OLN32814.1"/>
    </source>
</evidence>
<dbReference type="InterPro" id="IPR038390">
    <property type="entry name" value="Metal_Tscrpt_repr_sf"/>
</dbReference>
<evidence type="ECO:0000313" key="2">
    <source>
        <dbReference type="Proteomes" id="UP000186102"/>
    </source>
</evidence>
<accession>A0A1Q8QZP1</accession>
<dbReference type="PANTHER" id="PTHR33677">
    <property type="entry name" value="TRANSCRIPTIONAL REPRESSOR FRMR-RELATED"/>
    <property type="match status" value="1"/>
</dbReference>
<dbReference type="RefSeq" id="WP_075364081.1">
    <property type="nucleotide sequence ID" value="NZ_MLBF01000006.1"/>
</dbReference>
<dbReference type="EMBL" id="MLBF01000006">
    <property type="protein sequence ID" value="OLN32814.1"/>
    <property type="molecule type" value="Genomic_DNA"/>
</dbReference>
<dbReference type="GO" id="GO:0003677">
    <property type="term" value="F:DNA binding"/>
    <property type="evidence" value="ECO:0007669"/>
    <property type="project" value="InterPro"/>
</dbReference>